<keyword evidence="1" id="KW-0732">Signal</keyword>
<evidence type="ECO:0000313" key="3">
    <source>
        <dbReference type="Proteomes" id="UP000278733"/>
    </source>
</evidence>
<sequence length="97" mass="10775">MKNKYYLAILSFTLSMTSVAETPSAFETPAELAGYAVLPANAVVTVPDDAPNDLKTAGKYTTFKRVEKLQSVSGKSKDRETGYFYRFKISRDKVIPE</sequence>
<dbReference type="AlphaFoldDB" id="A0A3S4XU58"/>
<dbReference type="Proteomes" id="UP000278733">
    <property type="component" value="Chromosome"/>
</dbReference>
<dbReference type="EMBL" id="LR134405">
    <property type="protein sequence ID" value="VEH67021.1"/>
    <property type="molecule type" value="Genomic_DNA"/>
</dbReference>
<dbReference type="KEGG" id="rpne:NCTC8284_02205"/>
<feature type="signal peptide" evidence="1">
    <location>
        <begin position="1"/>
        <end position="20"/>
    </location>
</feature>
<gene>
    <name evidence="2" type="ORF">NCTC8284_02205</name>
</gene>
<organism evidence="2 3">
    <name type="scientific">Rodentibacter pneumotropicus</name>
    <dbReference type="NCBI Taxonomy" id="758"/>
    <lineage>
        <taxon>Bacteria</taxon>
        <taxon>Pseudomonadati</taxon>
        <taxon>Pseudomonadota</taxon>
        <taxon>Gammaproteobacteria</taxon>
        <taxon>Pasteurellales</taxon>
        <taxon>Pasteurellaceae</taxon>
        <taxon>Rodentibacter</taxon>
    </lineage>
</organism>
<reference evidence="2 3" key="1">
    <citation type="submission" date="2018-12" db="EMBL/GenBank/DDBJ databases">
        <authorList>
            <consortium name="Pathogen Informatics"/>
        </authorList>
    </citation>
    <scope>NUCLEOTIDE SEQUENCE [LARGE SCALE GENOMIC DNA]</scope>
    <source>
        <strain evidence="2 3">NCTC8284</strain>
    </source>
</reference>
<protein>
    <submittedName>
        <fullName evidence="2">Uncharacterized protein</fullName>
    </submittedName>
</protein>
<evidence type="ECO:0000256" key="1">
    <source>
        <dbReference type="SAM" id="SignalP"/>
    </source>
</evidence>
<proteinExistence type="predicted"/>
<accession>A0A3S4XU58</accession>
<name>A0A3S4XU58_9PAST</name>
<feature type="chain" id="PRO_5018747071" evidence="1">
    <location>
        <begin position="21"/>
        <end position="97"/>
    </location>
</feature>
<evidence type="ECO:0000313" key="2">
    <source>
        <dbReference type="EMBL" id="VEH67021.1"/>
    </source>
</evidence>